<protein>
    <recommendedName>
        <fullName evidence="3">Lipocalin-like domain-containing protein</fullName>
    </recommendedName>
</protein>
<reference evidence="1 2" key="1">
    <citation type="submission" date="2013-04" db="EMBL/GenBank/DDBJ databases">
        <title>Zunongwangia sp. 22II14-10F7 Genome Sequencing.</title>
        <authorList>
            <person name="Lai Q."/>
            <person name="Shao Z."/>
        </authorList>
    </citation>
    <scope>NUCLEOTIDE SEQUENCE [LARGE SCALE GENOMIC DNA]</scope>
    <source>
        <strain evidence="1 2">22II14-10F7</strain>
    </source>
</reference>
<comment type="caution">
    <text evidence="1">The sequence shown here is derived from an EMBL/GenBank/DDBJ whole genome shotgun (WGS) entry which is preliminary data.</text>
</comment>
<accession>A0A1Y1T4W9</accession>
<gene>
    <name evidence="1" type="ORF">IIF7_08201</name>
</gene>
<evidence type="ECO:0000313" key="1">
    <source>
        <dbReference type="EMBL" id="ORL46087.1"/>
    </source>
</evidence>
<dbReference type="PROSITE" id="PS51257">
    <property type="entry name" value="PROKAR_LIPOPROTEIN"/>
    <property type="match status" value="1"/>
</dbReference>
<dbReference type="EMBL" id="ARYN01000006">
    <property type="protein sequence ID" value="ORL46087.1"/>
    <property type="molecule type" value="Genomic_DNA"/>
</dbReference>
<dbReference type="OrthoDB" id="882993at2"/>
<dbReference type="AlphaFoldDB" id="A0A1Y1T4W9"/>
<keyword evidence="2" id="KW-1185">Reference proteome</keyword>
<dbReference type="RefSeq" id="WP_084841200.1">
    <property type="nucleotide sequence ID" value="NZ_ARYN01000006.1"/>
</dbReference>
<evidence type="ECO:0008006" key="3">
    <source>
        <dbReference type="Google" id="ProtNLM"/>
    </source>
</evidence>
<dbReference type="Proteomes" id="UP000192746">
    <property type="component" value="Unassembled WGS sequence"/>
</dbReference>
<proteinExistence type="predicted"/>
<sequence length="150" mass="17380">MKRLVTLMFCVFSFILISCDKDELVAEEFTVEHFSASDFPQEWVIVGSRAAMIPNAEIISIEDGTESYTFNEDHTFQKTTKIEDELVTAEGTFSIDERDFIILEYFEEPDLIASCSRHSKTEFLHFSENQLVNSSWVICDGPYLYYEKVE</sequence>
<organism evidence="1 2">
    <name type="scientific">Zunongwangia atlantica 22II14-10F7</name>
    <dbReference type="NCBI Taxonomy" id="1185767"/>
    <lineage>
        <taxon>Bacteria</taxon>
        <taxon>Pseudomonadati</taxon>
        <taxon>Bacteroidota</taxon>
        <taxon>Flavobacteriia</taxon>
        <taxon>Flavobacteriales</taxon>
        <taxon>Flavobacteriaceae</taxon>
        <taxon>Zunongwangia</taxon>
    </lineage>
</organism>
<evidence type="ECO:0000313" key="2">
    <source>
        <dbReference type="Proteomes" id="UP000192746"/>
    </source>
</evidence>
<name>A0A1Y1T4W9_9FLAO</name>